<sequence>MQSTGKRKDRLDSHRNLNLAFWLLVSAFCSVLLWCLTSYTALRLALPSRTHTTSLTPPLPPLSQAERRLQLRHVFHHASSTGPYSGLFRRLDQPILPQRIASSGKSDKLLRVKSKVGTVYKPTLSYFNDLVNVTTNGDMRKLNQRYHSLGNSGIYQQRDDILPDVTDHETVLAFAKMTNNAYNDPVSSKPSDWYDLGEKWHLNSSWGWDTDGVRGHVYGDDKNTTFVLVIKGTTYGIADDKLNDNILFSCCCARVGPTWRTVCDCYRSGYQCNQTCLEESVAGNELYYRMAMDMYIELKAMYPNSVIWFSGHSLGGGVASLLGATFGVPTVAFQSPGDRLAARRLHLPGPPGIRYEDMPIWHFGNTADPVFMGVCTGVTTSCWYAGYALETKCHTGKTCVWDVVKEEGWRVDIRAHRITDVIERILLKNMSLPECVVETDCVDCGPWDYVDRDQSSKKAVAIAS</sequence>
<evidence type="ECO:0000256" key="8">
    <source>
        <dbReference type="ARBA" id="ARBA00022753"/>
    </source>
</evidence>
<evidence type="ECO:0000256" key="19">
    <source>
        <dbReference type="SAM" id="Phobius"/>
    </source>
</evidence>
<keyword evidence="10" id="KW-0442">Lipid degradation</keyword>
<evidence type="ECO:0000256" key="4">
    <source>
        <dbReference type="ARBA" id="ARBA00010701"/>
    </source>
</evidence>
<accession>A0A261Y6D2</accession>
<evidence type="ECO:0000256" key="10">
    <source>
        <dbReference type="ARBA" id="ARBA00022963"/>
    </source>
</evidence>
<dbReference type="AlphaFoldDB" id="A0A261Y6D2"/>
<dbReference type="Pfam" id="PF01764">
    <property type="entry name" value="Lipase_3"/>
    <property type="match status" value="1"/>
</dbReference>
<evidence type="ECO:0000256" key="12">
    <source>
        <dbReference type="ARBA" id="ARBA00022989"/>
    </source>
</evidence>
<dbReference type="SUPFAM" id="SSF53474">
    <property type="entry name" value="alpha/beta-Hydrolases"/>
    <property type="match status" value="1"/>
</dbReference>
<evidence type="ECO:0000256" key="18">
    <source>
        <dbReference type="ARBA" id="ARBA00029828"/>
    </source>
</evidence>
<evidence type="ECO:0000313" key="21">
    <source>
        <dbReference type="EMBL" id="OZJ06141.1"/>
    </source>
</evidence>
<dbReference type="InterPro" id="IPR050805">
    <property type="entry name" value="ATG15_Lipase"/>
</dbReference>
<gene>
    <name evidence="21" type="ORF">BZG36_01019</name>
</gene>
<dbReference type="GO" id="GO:0032585">
    <property type="term" value="C:multivesicular body membrane"/>
    <property type="evidence" value="ECO:0007669"/>
    <property type="project" value="UniProtKB-SubCell"/>
</dbReference>
<evidence type="ECO:0000259" key="20">
    <source>
        <dbReference type="Pfam" id="PF01764"/>
    </source>
</evidence>
<dbReference type="GO" id="GO:0004806">
    <property type="term" value="F:triacylglycerol lipase activity"/>
    <property type="evidence" value="ECO:0007669"/>
    <property type="project" value="UniProtKB-EC"/>
</dbReference>
<comment type="similarity">
    <text evidence="4">Belongs to the AB hydrolase superfamily. Lipase family.</text>
</comment>
<proteinExistence type="inferred from homology"/>
<evidence type="ECO:0000256" key="1">
    <source>
        <dbReference type="ARBA" id="ARBA00001024"/>
    </source>
</evidence>
<dbReference type="PANTHER" id="PTHR47175">
    <property type="entry name" value="LIPASE ATG15-RELATED"/>
    <property type="match status" value="1"/>
</dbReference>
<evidence type="ECO:0000256" key="5">
    <source>
        <dbReference type="ARBA" id="ARBA00011137"/>
    </source>
</evidence>
<dbReference type="Proteomes" id="UP000242875">
    <property type="component" value="Unassembled WGS sequence"/>
</dbReference>
<evidence type="ECO:0000256" key="7">
    <source>
        <dbReference type="ARBA" id="ARBA00022692"/>
    </source>
</evidence>
<feature type="domain" description="Fungal lipase-type" evidence="20">
    <location>
        <begin position="297"/>
        <end position="324"/>
    </location>
</feature>
<dbReference type="PANTHER" id="PTHR47175:SF2">
    <property type="entry name" value="LIPASE ATG15-RELATED"/>
    <property type="match status" value="1"/>
</dbReference>
<comment type="subunit">
    <text evidence="5">Binds to both phosphatidylinositol (PI) and phosphatidylinositol 3,5-bisphosphate (PIP2).</text>
</comment>
<keyword evidence="13" id="KW-0072">Autophagy</keyword>
<dbReference type="InterPro" id="IPR029058">
    <property type="entry name" value="AB_hydrolase_fold"/>
</dbReference>
<keyword evidence="16" id="KW-0325">Glycoprotein</keyword>
<dbReference type="GO" id="GO:0034496">
    <property type="term" value="P:multivesicular body membrane disassembly"/>
    <property type="evidence" value="ECO:0007669"/>
    <property type="project" value="TreeGrafter"/>
</dbReference>
<name>A0A261Y6D2_9FUNG</name>
<keyword evidence="12 19" id="KW-1133">Transmembrane helix</keyword>
<keyword evidence="8" id="KW-0967">Endosome</keyword>
<evidence type="ECO:0000256" key="17">
    <source>
        <dbReference type="ARBA" id="ARBA00024663"/>
    </source>
</evidence>
<comment type="catalytic activity">
    <reaction evidence="1">
        <text>a triacylglycerol + H2O = a diacylglycerol + a fatty acid + H(+)</text>
        <dbReference type="Rhea" id="RHEA:12044"/>
        <dbReference type="ChEBI" id="CHEBI:15377"/>
        <dbReference type="ChEBI" id="CHEBI:15378"/>
        <dbReference type="ChEBI" id="CHEBI:17855"/>
        <dbReference type="ChEBI" id="CHEBI:18035"/>
        <dbReference type="ChEBI" id="CHEBI:28868"/>
        <dbReference type="EC" id="3.1.1.3"/>
    </reaction>
</comment>
<keyword evidence="14" id="KW-0443">Lipid metabolism</keyword>
<dbReference type="GO" id="GO:0005775">
    <property type="term" value="C:vacuolar lumen"/>
    <property type="evidence" value="ECO:0007669"/>
    <property type="project" value="TreeGrafter"/>
</dbReference>
<keyword evidence="22" id="KW-1185">Reference proteome</keyword>
<dbReference type="GO" id="GO:0034727">
    <property type="term" value="P:piecemeal microautophagy of the nucleus"/>
    <property type="evidence" value="ECO:0007669"/>
    <property type="project" value="TreeGrafter"/>
</dbReference>
<dbReference type="OrthoDB" id="58570at2759"/>
<evidence type="ECO:0000256" key="3">
    <source>
        <dbReference type="ARBA" id="ARBA00004343"/>
    </source>
</evidence>
<comment type="function">
    <text evidence="17">Lipase which is essential for lysis of subvacuolar cytoplasm to vacuole targeted bodies and intravacuolar autophagic bodies. Involved in the lysis of intravacuolar multivesicular body (MVB) vesicles. The intravacuolar membrane disintegration by ATG15 is critical to life span extension.</text>
</comment>
<protein>
    <recommendedName>
        <fullName evidence="6">triacylglycerol lipase</fullName>
        <ecNumber evidence="6">3.1.1.3</ecNumber>
    </recommendedName>
    <alternativeName>
        <fullName evidence="18">Autophagy-related protein 15</fullName>
    </alternativeName>
</protein>
<evidence type="ECO:0000256" key="11">
    <source>
        <dbReference type="ARBA" id="ARBA00022968"/>
    </source>
</evidence>
<comment type="caution">
    <text evidence="21">The sequence shown here is derived from an EMBL/GenBank/DDBJ whole genome shotgun (WGS) entry which is preliminary data.</text>
</comment>
<keyword evidence="11" id="KW-0735">Signal-anchor</keyword>
<reference evidence="21 22" key="1">
    <citation type="journal article" date="2017" name="Mycologia">
        <title>Bifiguratus adelaidae, gen. et sp. nov., a new member of Mucoromycotina in endophytic and soil-dwelling habitats.</title>
        <authorList>
            <person name="Torres-Cruz T.J."/>
            <person name="Billingsley Tobias T.L."/>
            <person name="Almatruk M."/>
            <person name="Hesse C."/>
            <person name="Kuske C.R."/>
            <person name="Desiro A."/>
            <person name="Benucci G.M."/>
            <person name="Bonito G."/>
            <person name="Stajich J.E."/>
            <person name="Dunlap C."/>
            <person name="Arnold A.E."/>
            <person name="Porras-Alfaro A."/>
        </authorList>
    </citation>
    <scope>NUCLEOTIDE SEQUENCE [LARGE SCALE GENOMIC DNA]</scope>
    <source>
        <strain evidence="21 22">AZ0501</strain>
    </source>
</reference>
<dbReference type="EMBL" id="MVBO01000006">
    <property type="protein sequence ID" value="OZJ06141.1"/>
    <property type="molecule type" value="Genomic_DNA"/>
</dbReference>
<comment type="subcellular location">
    <subcellularLocation>
        <location evidence="3">Endosome</location>
        <location evidence="3">Multivesicular body membrane</location>
        <topology evidence="3">Single-pass type II membrane protein</topology>
    </subcellularLocation>
    <subcellularLocation>
        <location evidence="2">Prevacuolar compartment membrane</location>
        <topology evidence="2">Single-pass type II membrane protein</topology>
    </subcellularLocation>
</comment>
<dbReference type="EC" id="3.1.1.3" evidence="6"/>
<feature type="transmembrane region" description="Helical" evidence="19">
    <location>
        <begin position="21"/>
        <end position="42"/>
    </location>
</feature>
<organism evidence="21 22">
    <name type="scientific">Bifiguratus adelaidae</name>
    <dbReference type="NCBI Taxonomy" id="1938954"/>
    <lineage>
        <taxon>Eukaryota</taxon>
        <taxon>Fungi</taxon>
        <taxon>Fungi incertae sedis</taxon>
        <taxon>Mucoromycota</taxon>
        <taxon>Mucoromycotina</taxon>
        <taxon>Endogonomycetes</taxon>
        <taxon>Endogonales</taxon>
        <taxon>Endogonales incertae sedis</taxon>
        <taxon>Bifiguratus</taxon>
    </lineage>
</organism>
<evidence type="ECO:0000256" key="9">
    <source>
        <dbReference type="ARBA" id="ARBA00022801"/>
    </source>
</evidence>
<dbReference type="InterPro" id="IPR002921">
    <property type="entry name" value="Fungal_lipase-type"/>
</dbReference>
<evidence type="ECO:0000313" key="22">
    <source>
        <dbReference type="Proteomes" id="UP000242875"/>
    </source>
</evidence>
<evidence type="ECO:0000256" key="14">
    <source>
        <dbReference type="ARBA" id="ARBA00023098"/>
    </source>
</evidence>
<keyword evidence="9" id="KW-0378">Hydrolase</keyword>
<evidence type="ECO:0000256" key="2">
    <source>
        <dbReference type="ARBA" id="ARBA00004270"/>
    </source>
</evidence>
<evidence type="ECO:0000256" key="13">
    <source>
        <dbReference type="ARBA" id="ARBA00023006"/>
    </source>
</evidence>
<dbReference type="GO" id="GO:0004620">
    <property type="term" value="F:phospholipase activity"/>
    <property type="evidence" value="ECO:0007669"/>
    <property type="project" value="TreeGrafter"/>
</dbReference>
<keyword evidence="7 19" id="KW-0812">Transmembrane</keyword>
<dbReference type="GO" id="GO:0006660">
    <property type="term" value="P:phosphatidylserine catabolic process"/>
    <property type="evidence" value="ECO:0007669"/>
    <property type="project" value="TreeGrafter"/>
</dbReference>
<dbReference type="GO" id="GO:0046461">
    <property type="term" value="P:neutral lipid catabolic process"/>
    <property type="evidence" value="ECO:0007669"/>
    <property type="project" value="TreeGrafter"/>
</dbReference>
<dbReference type="Gene3D" id="3.40.50.1820">
    <property type="entry name" value="alpha/beta hydrolase"/>
    <property type="match status" value="1"/>
</dbReference>
<evidence type="ECO:0000256" key="15">
    <source>
        <dbReference type="ARBA" id="ARBA00023136"/>
    </source>
</evidence>
<evidence type="ECO:0000256" key="16">
    <source>
        <dbReference type="ARBA" id="ARBA00023180"/>
    </source>
</evidence>
<evidence type="ECO:0000256" key="6">
    <source>
        <dbReference type="ARBA" id="ARBA00013279"/>
    </source>
</evidence>
<keyword evidence="15 19" id="KW-0472">Membrane</keyword>